<reference evidence="4" key="1">
    <citation type="submission" date="2013-04" db="EMBL/GenBank/DDBJ databases">
        <authorList>
            <person name="Harkins D.M."/>
            <person name="Durkin A.S."/>
            <person name="Selengut J.D."/>
            <person name="Sanka R."/>
            <person name="DePew J."/>
            <person name="Purushe J."/>
            <person name="Ahmed A."/>
            <person name="van der Linden H."/>
            <person name="Goris M.G.A."/>
            <person name="Hartskeerl R.A."/>
            <person name="Vinetz J.M."/>
            <person name="Sutton G.G."/>
            <person name="Nelson W.C."/>
            <person name="Fouts D.E."/>
        </authorList>
    </citation>
    <scope>NUCLEOTIDE SEQUENCE [LARGE SCALE GENOMIC DNA]</scope>
    <source>
        <strain evidence="4">BUT 6</strain>
    </source>
</reference>
<dbReference type="AlphaFoldDB" id="S3V6G3"/>
<keyword evidence="5" id="KW-1185">Reference proteome</keyword>
<gene>
    <name evidence="4" type="ORF">LEP1GSC058_1205</name>
</gene>
<evidence type="ECO:0000259" key="3">
    <source>
        <dbReference type="PROSITE" id="PS50110"/>
    </source>
</evidence>
<dbReference type="PANTHER" id="PTHR44591:SF19">
    <property type="entry name" value="TWO-COMPONENT RESPONSE REGULATOR-RELATED"/>
    <property type="match status" value="1"/>
</dbReference>
<comment type="caution">
    <text evidence="4">The sequence shown here is derived from an EMBL/GenBank/DDBJ whole genome shotgun (WGS) entry which is preliminary data.</text>
</comment>
<name>S3V6G3_9LEPT</name>
<protein>
    <submittedName>
        <fullName evidence="4">Response regulator receiver domain protein</fullName>
    </submittedName>
</protein>
<dbReference type="InterPro" id="IPR050595">
    <property type="entry name" value="Bact_response_regulator"/>
</dbReference>
<organism evidence="4 5">
    <name type="scientific">Leptospira fainei serovar Hurstbridge str. BUT 6</name>
    <dbReference type="NCBI Taxonomy" id="1193011"/>
    <lineage>
        <taxon>Bacteria</taxon>
        <taxon>Pseudomonadati</taxon>
        <taxon>Spirochaetota</taxon>
        <taxon>Spirochaetia</taxon>
        <taxon>Leptospirales</taxon>
        <taxon>Leptospiraceae</taxon>
        <taxon>Leptospira</taxon>
    </lineage>
</organism>
<feature type="domain" description="Response regulatory" evidence="3">
    <location>
        <begin position="40"/>
        <end position="163"/>
    </location>
</feature>
<proteinExistence type="predicted"/>
<evidence type="ECO:0000256" key="2">
    <source>
        <dbReference type="PROSITE-ProRule" id="PRU00169"/>
    </source>
</evidence>
<dbReference type="InterPro" id="IPR011006">
    <property type="entry name" value="CheY-like_superfamily"/>
</dbReference>
<accession>S3V6G3</accession>
<keyword evidence="1 2" id="KW-0597">Phosphoprotein</keyword>
<dbReference type="Proteomes" id="UP000014540">
    <property type="component" value="Unassembled WGS sequence"/>
</dbReference>
<dbReference type="Pfam" id="PF00072">
    <property type="entry name" value="Response_reg"/>
    <property type="match status" value="1"/>
</dbReference>
<evidence type="ECO:0000313" key="4">
    <source>
        <dbReference type="EMBL" id="EPG76259.1"/>
    </source>
</evidence>
<dbReference type="PROSITE" id="PS50110">
    <property type="entry name" value="RESPONSE_REGULATORY"/>
    <property type="match status" value="1"/>
</dbReference>
<dbReference type="SMART" id="SM00448">
    <property type="entry name" value="REC"/>
    <property type="match status" value="1"/>
</dbReference>
<dbReference type="Gene3D" id="3.40.50.2300">
    <property type="match status" value="1"/>
</dbReference>
<evidence type="ECO:0000256" key="1">
    <source>
        <dbReference type="ARBA" id="ARBA00022553"/>
    </source>
</evidence>
<dbReference type="STRING" id="1193011.LEP1GSC058_1205"/>
<sequence length="164" mass="18849">MQGERKIIGSLFSTRFFPGERCFFIRLIIKVHFGGTVEKAILFVDDEALILMSMKSQVKRHLGDTYRYETALDASEAMQIIEELVTEGVKILIVISDWLMPNIKGDEFLRSVHQRYPEIQKIIITGHADIASVEALKKEINLYSYLKKPWDEKELVTTITSALK</sequence>
<dbReference type="EMBL" id="AKWZ02000001">
    <property type="protein sequence ID" value="EPG76259.1"/>
    <property type="molecule type" value="Genomic_DNA"/>
</dbReference>
<dbReference type="InterPro" id="IPR001789">
    <property type="entry name" value="Sig_transdc_resp-reg_receiver"/>
</dbReference>
<evidence type="ECO:0000313" key="5">
    <source>
        <dbReference type="Proteomes" id="UP000014540"/>
    </source>
</evidence>
<dbReference type="GO" id="GO:0000160">
    <property type="term" value="P:phosphorelay signal transduction system"/>
    <property type="evidence" value="ECO:0007669"/>
    <property type="project" value="InterPro"/>
</dbReference>
<dbReference type="PANTHER" id="PTHR44591">
    <property type="entry name" value="STRESS RESPONSE REGULATOR PROTEIN 1"/>
    <property type="match status" value="1"/>
</dbReference>
<dbReference type="SUPFAM" id="SSF52172">
    <property type="entry name" value="CheY-like"/>
    <property type="match status" value="1"/>
</dbReference>
<feature type="modified residue" description="4-aspartylphosphate" evidence="2">
    <location>
        <position position="97"/>
    </location>
</feature>